<dbReference type="EMBL" id="JABMIG020000247">
    <property type="protein sequence ID" value="KAL3783964.1"/>
    <property type="molecule type" value="Genomic_DNA"/>
</dbReference>
<comment type="caution">
    <text evidence="1">The sequence shown here is derived from an EMBL/GenBank/DDBJ whole genome shotgun (WGS) entry which is preliminary data.</text>
</comment>
<sequence length="327" mass="36597">MSKRPTNATKFRDHHRRANERISVELNLRMLNVSASGCFYERAKSRRLRTNEVFRSTSEGQAVVNEAVPLGLKRKLSGDRSQKAKGVLMEGKEAMQRMKVGIDAGASAKKEHPKGTSNEAEFDSSVVDLTKESESGSDLEESIPIVQTFIGDIVIATHSRPDKHHLQESLFHLCMQDTLDLNAISDLIASKEEASHAVAKTSDTFTAPKKNDMNLAIWACCHAKRSSRHYSALLLLLNAGADANVIYRTFKNKSCRSPAPPVTYMTILDLLYDLHLSFENESVTANHADFRYLREVTRVLLSSGAKFHHHAEVLKAKDWVETFQCVE</sequence>
<protein>
    <submittedName>
        <fullName evidence="1">Uncharacterized protein</fullName>
    </submittedName>
</protein>
<keyword evidence="2" id="KW-1185">Reference proteome</keyword>
<gene>
    <name evidence="1" type="ORF">HJC23_013344</name>
</gene>
<evidence type="ECO:0000313" key="2">
    <source>
        <dbReference type="Proteomes" id="UP001516023"/>
    </source>
</evidence>
<name>A0ABD3P806_9STRA</name>
<reference evidence="1 2" key="1">
    <citation type="journal article" date="2020" name="G3 (Bethesda)">
        <title>Improved Reference Genome for Cyclotella cryptica CCMP332, a Model for Cell Wall Morphogenesis, Salinity Adaptation, and Lipid Production in Diatoms (Bacillariophyta).</title>
        <authorList>
            <person name="Roberts W.R."/>
            <person name="Downey K.M."/>
            <person name="Ruck E.C."/>
            <person name="Traller J.C."/>
            <person name="Alverson A.J."/>
        </authorList>
    </citation>
    <scope>NUCLEOTIDE SEQUENCE [LARGE SCALE GENOMIC DNA]</scope>
    <source>
        <strain evidence="1 2">CCMP332</strain>
    </source>
</reference>
<proteinExistence type="predicted"/>
<dbReference type="Proteomes" id="UP001516023">
    <property type="component" value="Unassembled WGS sequence"/>
</dbReference>
<dbReference type="AlphaFoldDB" id="A0ABD3P806"/>
<accession>A0ABD3P806</accession>
<organism evidence="1 2">
    <name type="scientific">Cyclotella cryptica</name>
    <dbReference type="NCBI Taxonomy" id="29204"/>
    <lineage>
        <taxon>Eukaryota</taxon>
        <taxon>Sar</taxon>
        <taxon>Stramenopiles</taxon>
        <taxon>Ochrophyta</taxon>
        <taxon>Bacillariophyta</taxon>
        <taxon>Coscinodiscophyceae</taxon>
        <taxon>Thalassiosirophycidae</taxon>
        <taxon>Stephanodiscales</taxon>
        <taxon>Stephanodiscaceae</taxon>
        <taxon>Cyclotella</taxon>
    </lineage>
</organism>
<evidence type="ECO:0000313" key="1">
    <source>
        <dbReference type="EMBL" id="KAL3783964.1"/>
    </source>
</evidence>